<comment type="caution">
    <text evidence="1">The sequence shown here is derived from an EMBL/GenBank/DDBJ whole genome shotgun (WGS) entry which is preliminary data.</text>
</comment>
<accession>A0A8S4QEH6</accession>
<organism evidence="1 2">
    <name type="scientific">Pararge aegeria aegeria</name>
    <dbReference type="NCBI Taxonomy" id="348720"/>
    <lineage>
        <taxon>Eukaryota</taxon>
        <taxon>Metazoa</taxon>
        <taxon>Ecdysozoa</taxon>
        <taxon>Arthropoda</taxon>
        <taxon>Hexapoda</taxon>
        <taxon>Insecta</taxon>
        <taxon>Pterygota</taxon>
        <taxon>Neoptera</taxon>
        <taxon>Endopterygota</taxon>
        <taxon>Lepidoptera</taxon>
        <taxon>Glossata</taxon>
        <taxon>Ditrysia</taxon>
        <taxon>Papilionoidea</taxon>
        <taxon>Nymphalidae</taxon>
        <taxon>Satyrinae</taxon>
        <taxon>Satyrini</taxon>
        <taxon>Parargina</taxon>
        <taxon>Pararge</taxon>
    </lineage>
</organism>
<protein>
    <submittedName>
        <fullName evidence="1">Jg392 protein</fullName>
    </submittedName>
</protein>
<feature type="non-terminal residue" evidence="1">
    <location>
        <position position="36"/>
    </location>
</feature>
<name>A0A8S4QEH6_9NEOP</name>
<keyword evidence="2" id="KW-1185">Reference proteome</keyword>
<proteinExistence type="predicted"/>
<sequence length="36" mass="3995">MRRSEEELVTDIVSREAEVAMGGAHSSDFGVPRCWS</sequence>
<gene>
    <name evidence="1" type="primary">jg392</name>
    <name evidence="1" type="ORF">PAEG_LOCUS206</name>
</gene>
<dbReference type="EMBL" id="CAKXAJ010000672">
    <property type="protein sequence ID" value="CAH2207585.1"/>
    <property type="molecule type" value="Genomic_DNA"/>
</dbReference>
<evidence type="ECO:0000313" key="2">
    <source>
        <dbReference type="Proteomes" id="UP000838756"/>
    </source>
</evidence>
<dbReference type="Proteomes" id="UP000838756">
    <property type="component" value="Unassembled WGS sequence"/>
</dbReference>
<reference evidence="1" key="1">
    <citation type="submission" date="2022-03" db="EMBL/GenBank/DDBJ databases">
        <authorList>
            <person name="Lindestad O."/>
        </authorList>
    </citation>
    <scope>NUCLEOTIDE SEQUENCE</scope>
</reference>
<evidence type="ECO:0000313" key="1">
    <source>
        <dbReference type="EMBL" id="CAH2207585.1"/>
    </source>
</evidence>
<dbReference type="AlphaFoldDB" id="A0A8S4QEH6"/>